<dbReference type="EMBL" id="VUOA01000007">
    <property type="protein sequence ID" value="KAA2242132.1"/>
    <property type="molecule type" value="Genomic_DNA"/>
</dbReference>
<proteinExistence type="predicted"/>
<evidence type="ECO:0000313" key="1">
    <source>
        <dbReference type="EMBL" id="KAA2242132.1"/>
    </source>
</evidence>
<dbReference type="AlphaFoldDB" id="A0A5B2VUY8"/>
<name>A0A5B2VUY8_9HYPH</name>
<keyword evidence="2" id="KW-1185">Reference proteome</keyword>
<reference evidence="1 2" key="1">
    <citation type="submission" date="2019-09" db="EMBL/GenBank/DDBJ databases">
        <title>Salinarimonas rosea gen. nov., sp. nov., a new member of the a-2 subgroup of the Proteobacteria.</title>
        <authorList>
            <person name="Liu J."/>
        </authorList>
    </citation>
    <scope>NUCLEOTIDE SEQUENCE [LARGE SCALE GENOMIC DNA]</scope>
    <source>
        <strain evidence="1 2">BN140002</strain>
    </source>
</reference>
<comment type="caution">
    <text evidence="1">The sequence shown here is derived from an EMBL/GenBank/DDBJ whole genome shotgun (WGS) entry which is preliminary data.</text>
</comment>
<dbReference type="RefSeq" id="WP_149815740.1">
    <property type="nucleotide sequence ID" value="NZ_VUOA01000007.1"/>
</dbReference>
<evidence type="ECO:0000313" key="2">
    <source>
        <dbReference type="Proteomes" id="UP000323142"/>
    </source>
</evidence>
<dbReference type="OrthoDB" id="8020901at2"/>
<accession>A0A5B2VUY8</accession>
<reference evidence="1 2" key="2">
    <citation type="submission" date="2019-09" db="EMBL/GenBank/DDBJ databases">
        <authorList>
            <person name="Jin C."/>
        </authorList>
    </citation>
    <scope>NUCLEOTIDE SEQUENCE [LARGE SCALE GENOMIC DNA]</scope>
    <source>
        <strain evidence="1 2">BN140002</strain>
    </source>
</reference>
<gene>
    <name evidence="1" type="ORF">F0L46_03985</name>
</gene>
<sequence>MSNGPASFTFLSLPFNAPLSGAVTQAIAPAVYKGVPEIEADIVREAASFGRQLGIVSEAVAALAERLDRRAASEEPLSLGPVSADERVDALRTLVVGVDRIKTRNKTAMRAEAQRAMERLREVDGDGYDFVLRNLVR</sequence>
<protein>
    <submittedName>
        <fullName evidence="1">Uncharacterized protein</fullName>
    </submittedName>
</protein>
<organism evidence="1 2">
    <name type="scientific">Salinarimonas soli</name>
    <dbReference type="NCBI Taxonomy" id="1638099"/>
    <lineage>
        <taxon>Bacteria</taxon>
        <taxon>Pseudomonadati</taxon>
        <taxon>Pseudomonadota</taxon>
        <taxon>Alphaproteobacteria</taxon>
        <taxon>Hyphomicrobiales</taxon>
        <taxon>Salinarimonadaceae</taxon>
        <taxon>Salinarimonas</taxon>
    </lineage>
</organism>
<dbReference type="Proteomes" id="UP000323142">
    <property type="component" value="Unassembled WGS sequence"/>
</dbReference>